<reference evidence="6" key="2">
    <citation type="journal article" date="2022" name="Nat. Biotechnol.">
        <title>Carbon-negative production of acetone and isopropanol by gas fermentation at industrial pilot scale.</title>
        <authorList>
            <person name="Liew F.E."/>
            <person name="Nogle R."/>
            <person name="Abdalla T."/>
            <person name="Rasor B.J."/>
            <person name="Canter C."/>
            <person name="Jensen R.O."/>
            <person name="Wang L."/>
            <person name="Strutz J."/>
            <person name="Chirania P."/>
            <person name="De Tissera S."/>
            <person name="Mueller A.P."/>
            <person name="Ruan Z."/>
            <person name="Gao A."/>
            <person name="Tran L."/>
            <person name="Engle N.L."/>
            <person name="Bromley J.C."/>
            <person name="Daniell J."/>
            <person name="Conrado R."/>
            <person name="Tschaplinski T.J."/>
            <person name="Giannone R.J."/>
            <person name="Hettich R.L."/>
            <person name="Karim A.S."/>
            <person name="Simpson S.D."/>
            <person name="Brown S.D."/>
            <person name="Leang C."/>
            <person name="Jewett M.C."/>
            <person name="Kopke M."/>
        </authorList>
    </citation>
    <scope>NUCLEOTIDE SEQUENCE</scope>
    <source>
        <strain evidence="6">DJ015</strain>
    </source>
</reference>
<dbReference type="RefSeq" id="WP_185687262.1">
    <property type="nucleotide sequence ID" value="NZ_JABAGV010000347.1"/>
</dbReference>
<evidence type="ECO:0000256" key="4">
    <source>
        <dbReference type="SAM" id="SignalP"/>
    </source>
</evidence>
<reference evidence="6" key="1">
    <citation type="submission" date="2020-04" db="EMBL/GenBank/DDBJ databases">
        <authorList>
            <person name="Brown S."/>
        </authorList>
    </citation>
    <scope>NUCLEOTIDE SEQUENCE</scope>
    <source>
        <strain evidence="6">DJ015</strain>
    </source>
</reference>
<protein>
    <submittedName>
        <fullName evidence="6">Bacteriocin</fullName>
    </submittedName>
</protein>
<evidence type="ECO:0000313" key="7">
    <source>
        <dbReference type="Proteomes" id="UP001194098"/>
    </source>
</evidence>
<dbReference type="InterPro" id="IPR003343">
    <property type="entry name" value="Big_2"/>
</dbReference>
<keyword evidence="2" id="KW-0677">Repeat</keyword>
<comment type="subcellular location">
    <subcellularLocation>
        <location evidence="1">Cell envelope</location>
    </subcellularLocation>
</comment>
<dbReference type="SMART" id="SM00635">
    <property type="entry name" value="BID_2"/>
    <property type="match status" value="1"/>
</dbReference>
<comment type="caution">
    <text evidence="6">The sequence shown here is derived from an EMBL/GenBank/DDBJ whole genome shotgun (WGS) entry which is preliminary data.</text>
</comment>
<dbReference type="AlphaFoldDB" id="A0AAW3WHG5"/>
<evidence type="ECO:0000313" key="6">
    <source>
        <dbReference type="EMBL" id="MBC2478295.1"/>
    </source>
</evidence>
<dbReference type="SUPFAM" id="SSF69360">
    <property type="entry name" value="Cell wall binding repeat"/>
    <property type="match status" value="1"/>
</dbReference>
<dbReference type="PROSITE" id="PS51170">
    <property type="entry name" value="CW"/>
    <property type="match status" value="2"/>
</dbReference>
<keyword evidence="4" id="KW-0732">Signal</keyword>
<dbReference type="Gene3D" id="2.10.270.10">
    <property type="entry name" value="Cholin Binding"/>
    <property type="match status" value="1"/>
</dbReference>
<feature type="signal peptide" evidence="4">
    <location>
        <begin position="1"/>
        <end position="29"/>
    </location>
</feature>
<feature type="domain" description="BIG2" evidence="5">
    <location>
        <begin position="267"/>
        <end position="347"/>
    </location>
</feature>
<dbReference type="InterPro" id="IPR042229">
    <property type="entry name" value="Listeria/Bacterioides_rpt_sf"/>
</dbReference>
<dbReference type="InterPro" id="IPR013378">
    <property type="entry name" value="InlB-like_B-rpt"/>
</dbReference>
<organism evidence="6 7">
    <name type="scientific">Clostridium beijerinckii</name>
    <name type="common">Clostridium MP</name>
    <dbReference type="NCBI Taxonomy" id="1520"/>
    <lineage>
        <taxon>Bacteria</taxon>
        <taxon>Bacillati</taxon>
        <taxon>Bacillota</taxon>
        <taxon>Clostridia</taxon>
        <taxon>Eubacteriales</taxon>
        <taxon>Clostridiaceae</taxon>
        <taxon>Clostridium</taxon>
    </lineage>
</organism>
<evidence type="ECO:0000256" key="3">
    <source>
        <dbReference type="PROSITE-ProRule" id="PRU00591"/>
    </source>
</evidence>
<evidence type="ECO:0000256" key="2">
    <source>
        <dbReference type="ARBA" id="ARBA00022737"/>
    </source>
</evidence>
<feature type="repeat" description="Cell wall-binding" evidence="3">
    <location>
        <begin position="68"/>
        <end position="87"/>
    </location>
</feature>
<evidence type="ECO:0000259" key="5">
    <source>
        <dbReference type="SMART" id="SM00635"/>
    </source>
</evidence>
<dbReference type="Gene3D" id="2.60.40.1080">
    <property type="match status" value="1"/>
</dbReference>
<evidence type="ECO:0000256" key="1">
    <source>
        <dbReference type="ARBA" id="ARBA00004196"/>
    </source>
</evidence>
<name>A0AAW3WHG5_CLOBE</name>
<feature type="chain" id="PRO_5043991577" evidence="4">
    <location>
        <begin position="30"/>
        <end position="354"/>
    </location>
</feature>
<proteinExistence type="predicted"/>
<dbReference type="Pfam" id="PF19127">
    <property type="entry name" value="Choline_bind_3"/>
    <property type="match status" value="1"/>
</dbReference>
<dbReference type="NCBIfam" id="TIGR02543">
    <property type="entry name" value="List_Bact_rpt"/>
    <property type="match status" value="1"/>
</dbReference>
<gene>
    <name evidence="6" type="ORF">HGI39_27215</name>
</gene>
<dbReference type="Proteomes" id="UP001194098">
    <property type="component" value="Unassembled WGS sequence"/>
</dbReference>
<feature type="repeat" description="Cell wall-binding" evidence="3">
    <location>
        <begin position="48"/>
        <end position="67"/>
    </location>
</feature>
<dbReference type="EMBL" id="JABAGV010000347">
    <property type="protein sequence ID" value="MBC2478295.1"/>
    <property type="molecule type" value="Genomic_DNA"/>
</dbReference>
<dbReference type="Gene3D" id="2.60.40.4270">
    <property type="entry name" value="Listeria-Bacteroides repeat domain"/>
    <property type="match status" value="1"/>
</dbReference>
<dbReference type="Pfam" id="PF02368">
    <property type="entry name" value="Big_2"/>
    <property type="match status" value="1"/>
</dbReference>
<dbReference type="Pfam" id="PF09479">
    <property type="entry name" value="Flg_new"/>
    <property type="match status" value="1"/>
</dbReference>
<accession>A0AAW3WHG5</accession>
<dbReference type="GO" id="GO:0030313">
    <property type="term" value="C:cell envelope"/>
    <property type="evidence" value="ECO:0007669"/>
    <property type="project" value="UniProtKB-SubCell"/>
</dbReference>
<dbReference type="InterPro" id="IPR018337">
    <property type="entry name" value="Cell_wall/Cho-bd_repeat"/>
</dbReference>
<sequence>MKHKILKKLIASSLVSLALVTLVPVGASAAWISGSDGAWYYSMGYSFATGWKYINGSWYYFDSMGKMQTGWIPYGDNWYYADLSGAMQTGLIQIEGKIHLFSSSGEMQKGSSMINGQLCNFDDNGVYIGSYPITPIKAFDYYGNSTMPYASNQLITSNSTMSKDIPSDGLYHPKQYTIKFKDPDADNEDDELLKTKTVDENSQMYLYIPTKSGYTFVEWNTKSNGNGTGYLDSDRIYVTQDMTLYAQWEENTNSNNNNNGNNTDTVKVTSIAVSGASGLKSIAVGGSLQMTCIVSPGDATTQSVKWSILSEGGSATISTTGKLTGTGAGKVIVKAAATDGSGVVGTTEITISAS</sequence>